<dbReference type="Pfam" id="PF05036">
    <property type="entry name" value="SPOR"/>
    <property type="match status" value="1"/>
</dbReference>
<dbReference type="KEGG" id="bon:A361_13490"/>
<proteinExistence type="predicted"/>
<dbReference type="GO" id="GO:0042834">
    <property type="term" value="F:peptidoglycan binding"/>
    <property type="evidence" value="ECO:0007669"/>
    <property type="project" value="InterPro"/>
</dbReference>
<dbReference type="Proteomes" id="UP000077856">
    <property type="component" value="Chromosome"/>
</dbReference>
<dbReference type="GO" id="GO:0009253">
    <property type="term" value="P:peptidoglycan catabolic process"/>
    <property type="evidence" value="ECO:0007669"/>
    <property type="project" value="InterPro"/>
</dbReference>
<dbReference type="PROSITE" id="PS51724">
    <property type="entry name" value="SPOR"/>
    <property type="match status" value="1"/>
</dbReference>
<dbReference type="Pfam" id="PF01832">
    <property type="entry name" value="Glucosaminidase"/>
    <property type="match status" value="1"/>
</dbReference>
<dbReference type="GO" id="GO:0030288">
    <property type="term" value="C:outer membrane-bounded periplasmic space"/>
    <property type="evidence" value="ECO:0007669"/>
    <property type="project" value="TreeGrafter"/>
</dbReference>
<protein>
    <submittedName>
        <fullName evidence="3">N-acetylmuramoyl-L-alanine amidase</fullName>
    </submittedName>
</protein>
<organism evidence="3 4">
    <name type="scientific">Cytobacillus oceanisediminis 2691</name>
    <dbReference type="NCBI Taxonomy" id="1196031"/>
    <lineage>
        <taxon>Bacteria</taxon>
        <taxon>Bacillati</taxon>
        <taxon>Bacillota</taxon>
        <taxon>Bacilli</taxon>
        <taxon>Bacillales</taxon>
        <taxon>Bacillaceae</taxon>
        <taxon>Cytobacillus</taxon>
    </lineage>
</organism>
<dbReference type="PANTHER" id="PTHR30404">
    <property type="entry name" value="N-ACETYLMURAMOYL-L-ALANINE AMIDASE"/>
    <property type="match status" value="1"/>
</dbReference>
<dbReference type="Gene3D" id="3.30.70.1070">
    <property type="entry name" value="Sporulation related repeat"/>
    <property type="match status" value="1"/>
</dbReference>
<dbReference type="PANTHER" id="PTHR30404:SF0">
    <property type="entry name" value="N-ACETYLMURAMOYL-L-ALANINE AMIDASE AMIC"/>
    <property type="match status" value="1"/>
</dbReference>
<dbReference type="RefSeq" id="WP_019381054.1">
    <property type="nucleotide sequence ID" value="NZ_CP015506.1"/>
</dbReference>
<dbReference type="SMART" id="SM00646">
    <property type="entry name" value="Ami_3"/>
    <property type="match status" value="1"/>
</dbReference>
<reference evidence="3 4" key="1">
    <citation type="submission" date="2016-04" db="EMBL/GenBank/DDBJ databases">
        <title>Complete genome sequence of Bacillus oceanisediminis strain 2691.</title>
        <authorList>
            <person name="Jeong H."/>
            <person name="Kim H.J."/>
            <person name="Lee D.-W."/>
        </authorList>
    </citation>
    <scope>NUCLEOTIDE SEQUENCE [LARGE SCALE GENOMIC DNA]</scope>
    <source>
        <strain evidence="3 4">2691</strain>
    </source>
</reference>
<dbReference type="InterPro" id="IPR050695">
    <property type="entry name" value="N-acetylmuramoyl_amidase_3"/>
</dbReference>
<dbReference type="GO" id="GO:0008745">
    <property type="term" value="F:N-acetylmuramoyl-L-alanine amidase activity"/>
    <property type="evidence" value="ECO:0007669"/>
    <property type="project" value="InterPro"/>
</dbReference>
<keyword evidence="1" id="KW-0378">Hydrolase</keyword>
<dbReference type="Pfam" id="PF01520">
    <property type="entry name" value="Amidase_3"/>
    <property type="match status" value="1"/>
</dbReference>
<dbReference type="InterPro" id="IPR036680">
    <property type="entry name" value="SPOR-like_sf"/>
</dbReference>
<dbReference type="eggNOG" id="COG3087">
    <property type="taxonomic scope" value="Bacteria"/>
</dbReference>
<evidence type="ECO:0000259" key="2">
    <source>
        <dbReference type="PROSITE" id="PS51724"/>
    </source>
</evidence>
<accession>A0A169FPG3</accession>
<evidence type="ECO:0000256" key="1">
    <source>
        <dbReference type="ARBA" id="ARBA00022801"/>
    </source>
</evidence>
<dbReference type="eggNOG" id="COG0860">
    <property type="taxonomic scope" value="Bacteria"/>
</dbReference>
<dbReference type="SUPFAM" id="SSF110997">
    <property type="entry name" value="Sporulation related repeat"/>
    <property type="match status" value="1"/>
</dbReference>
<dbReference type="AlphaFoldDB" id="A0A169FPG3"/>
<dbReference type="STRING" id="1196031.A361_13490"/>
<dbReference type="EMBL" id="CP015506">
    <property type="protein sequence ID" value="AND40115.1"/>
    <property type="molecule type" value="Genomic_DNA"/>
</dbReference>
<dbReference type="GO" id="GO:0004040">
    <property type="term" value="F:amidase activity"/>
    <property type="evidence" value="ECO:0007669"/>
    <property type="project" value="InterPro"/>
</dbReference>
<evidence type="ECO:0000313" key="4">
    <source>
        <dbReference type="Proteomes" id="UP000077856"/>
    </source>
</evidence>
<dbReference type="CDD" id="cd02696">
    <property type="entry name" value="MurNAc-LAA"/>
    <property type="match status" value="1"/>
</dbReference>
<gene>
    <name evidence="3" type="ORF">A361_13490</name>
</gene>
<feature type="domain" description="SPOR" evidence="2">
    <location>
        <begin position="194"/>
        <end position="273"/>
    </location>
</feature>
<dbReference type="Gene3D" id="3.40.630.40">
    <property type="entry name" value="Zn-dependent exopeptidases"/>
    <property type="match status" value="1"/>
</dbReference>
<evidence type="ECO:0000313" key="3">
    <source>
        <dbReference type="EMBL" id="AND40115.1"/>
    </source>
</evidence>
<dbReference type="InterPro" id="IPR002901">
    <property type="entry name" value="MGlyc_endo_b_GlcNAc-like_dom"/>
</dbReference>
<sequence>MKLYLDPGHGGTDPGAQGNGIREKDIALDIAKNIKNILLAGYQNIEVRMSRENDTTKSLSQRTSEANSWGADFYLSIHCNAANGAARGYEDFIHNSLGSTSQTASYQNIIHAEVTKLNKLIDRGKKKADFHVLRESAMPALLTENGFIDNSADAALMKDPLWRQRVAQGHVNGIAKAFSLKAKPAVPPQPPKPVDPSNLYRVIAGSFTNRKNAEERSAALKNKSIETVIATAEISGTVWYRVQAGAFSTKENAEKQLETVKKAGITDAYILSDAPPAVPSEPKGYSILGVTHLSPEHMNQYAKQVNPNAANLGSFYSAIGEYYGIRGDIAFAQAMHETNFLRFTGDVKPGQNNFAGIGATGNGAAGASFSTQEEGVLAHIQHLYAYASTQPLPPKYPLADPRFSLVKRGSAKLWQELNGKWAVPGTNYAESILNIYKNMVRFSDQKLEAVLKDVEGS</sequence>
<dbReference type="InterPro" id="IPR002508">
    <property type="entry name" value="MurNAc-LAA_cat"/>
</dbReference>
<dbReference type="InterPro" id="IPR007730">
    <property type="entry name" value="SPOR-like_dom"/>
</dbReference>
<dbReference type="SUPFAM" id="SSF53187">
    <property type="entry name" value="Zn-dependent exopeptidases"/>
    <property type="match status" value="1"/>
</dbReference>
<name>A0A169FPG3_9BACI</name>